<evidence type="ECO:0000256" key="1">
    <source>
        <dbReference type="SAM" id="MobiDB-lite"/>
    </source>
</evidence>
<feature type="region of interest" description="Disordered" evidence="1">
    <location>
        <begin position="1"/>
        <end position="25"/>
    </location>
</feature>
<feature type="compositionally biased region" description="Low complexity" evidence="1">
    <location>
        <begin position="1"/>
        <end position="18"/>
    </location>
</feature>
<organism evidence="2 3">
    <name type="scientific">Gigaspora margarita</name>
    <dbReference type="NCBI Taxonomy" id="4874"/>
    <lineage>
        <taxon>Eukaryota</taxon>
        <taxon>Fungi</taxon>
        <taxon>Fungi incertae sedis</taxon>
        <taxon>Mucoromycota</taxon>
        <taxon>Glomeromycotina</taxon>
        <taxon>Glomeromycetes</taxon>
        <taxon>Diversisporales</taxon>
        <taxon>Gigasporaceae</taxon>
        <taxon>Gigaspora</taxon>
    </lineage>
</organism>
<sequence>MDTTGTITTANQTTQATNSMELDELPKQTAKKIKATISAEIPIEPPIELLLTRQNPTPNDETPEPQKSWKSHYALHKDQCMTIQQSDIIQSTQKVQEQVLDTINGRPSTTMDARQALLEDESIYFNFETTESGPQKMEEETYTDADAISNTTVEGTRIPHQSYSSAVINKEQLLKTWSQLIPQDGLT</sequence>
<dbReference type="EMBL" id="CAJVQB010025361">
    <property type="protein sequence ID" value="CAG8806151.1"/>
    <property type="molecule type" value="Genomic_DNA"/>
</dbReference>
<dbReference type="Proteomes" id="UP000789901">
    <property type="component" value="Unassembled WGS sequence"/>
</dbReference>
<evidence type="ECO:0000313" key="3">
    <source>
        <dbReference type="Proteomes" id="UP000789901"/>
    </source>
</evidence>
<name>A0ABN7VY18_GIGMA</name>
<accession>A0ABN7VY18</accession>
<gene>
    <name evidence="2" type="ORF">GMARGA_LOCUS24239</name>
</gene>
<protein>
    <submittedName>
        <fullName evidence="2">16181_t:CDS:1</fullName>
    </submittedName>
</protein>
<reference evidence="2 3" key="1">
    <citation type="submission" date="2021-06" db="EMBL/GenBank/DDBJ databases">
        <authorList>
            <person name="Kallberg Y."/>
            <person name="Tangrot J."/>
            <person name="Rosling A."/>
        </authorList>
    </citation>
    <scope>NUCLEOTIDE SEQUENCE [LARGE SCALE GENOMIC DNA]</scope>
    <source>
        <strain evidence="2 3">120-4 pot B 10/14</strain>
    </source>
</reference>
<proteinExistence type="predicted"/>
<comment type="caution">
    <text evidence="2">The sequence shown here is derived from an EMBL/GenBank/DDBJ whole genome shotgun (WGS) entry which is preliminary data.</text>
</comment>
<keyword evidence="3" id="KW-1185">Reference proteome</keyword>
<evidence type="ECO:0000313" key="2">
    <source>
        <dbReference type="EMBL" id="CAG8806151.1"/>
    </source>
</evidence>